<evidence type="ECO:0000313" key="3">
    <source>
        <dbReference type="EMBL" id="GAA0384072.1"/>
    </source>
</evidence>
<dbReference type="InterPro" id="IPR038157">
    <property type="entry name" value="FeoA_core_dom"/>
</dbReference>
<evidence type="ECO:0000256" key="1">
    <source>
        <dbReference type="ARBA" id="ARBA00023004"/>
    </source>
</evidence>
<organism evidence="3 4">
    <name type="scientific">Paenibacillus motobuensis</name>
    <dbReference type="NCBI Taxonomy" id="295324"/>
    <lineage>
        <taxon>Bacteria</taxon>
        <taxon>Bacillati</taxon>
        <taxon>Bacillota</taxon>
        <taxon>Bacilli</taxon>
        <taxon>Bacillales</taxon>
        <taxon>Paenibacillaceae</taxon>
        <taxon>Paenibacillus</taxon>
    </lineage>
</organism>
<protein>
    <recommendedName>
        <fullName evidence="2">Ferrous iron transporter FeoA-like domain-containing protein</fullName>
    </recommendedName>
</protein>
<evidence type="ECO:0000259" key="2">
    <source>
        <dbReference type="SMART" id="SM00899"/>
    </source>
</evidence>
<dbReference type="InterPro" id="IPR008988">
    <property type="entry name" value="Transcriptional_repressor_C"/>
</dbReference>
<name>A0ABN0Y5K9_9BACL</name>
<dbReference type="EMBL" id="BAAACX010000007">
    <property type="protein sequence ID" value="GAA0384072.1"/>
    <property type="molecule type" value="Genomic_DNA"/>
</dbReference>
<dbReference type="Proteomes" id="UP001500340">
    <property type="component" value="Unassembled WGS sequence"/>
</dbReference>
<accession>A0ABN0Y5K9</accession>
<comment type="caution">
    <text evidence="3">The sequence shown here is derived from an EMBL/GenBank/DDBJ whole genome shotgun (WGS) entry which is preliminary data.</text>
</comment>
<reference evidence="3 4" key="1">
    <citation type="journal article" date="2019" name="Int. J. Syst. Evol. Microbiol.">
        <title>The Global Catalogue of Microorganisms (GCM) 10K type strain sequencing project: providing services to taxonomists for standard genome sequencing and annotation.</title>
        <authorList>
            <consortium name="The Broad Institute Genomics Platform"/>
            <consortium name="The Broad Institute Genome Sequencing Center for Infectious Disease"/>
            <person name="Wu L."/>
            <person name="Ma J."/>
        </authorList>
    </citation>
    <scope>NUCLEOTIDE SEQUENCE [LARGE SCALE GENOMIC DNA]</scope>
    <source>
        <strain evidence="3 4">JCM 12774</strain>
    </source>
</reference>
<feature type="domain" description="Ferrous iron transporter FeoA-like" evidence="2">
    <location>
        <begin position="6"/>
        <end position="79"/>
    </location>
</feature>
<gene>
    <name evidence="3" type="ORF">GCM10008933_14020</name>
</gene>
<dbReference type="SMART" id="SM00899">
    <property type="entry name" value="FeoA"/>
    <property type="match status" value="1"/>
</dbReference>
<dbReference type="Gene3D" id="2.30.30.90">
    <property type="match status" value="1"/>
</dbReference>
<dbReference type="InterPro" id="IPR007167">
    <property type="entry name" value="Fe-transptr_FeoA-like"/>
</dbReference>
<keyword evidence="1" id="KW-0408">Iron</keyword>
<dbReference type="SUPFAM" id="SSF50037">
    <property type="entry name" value="C-terminal domain of transcriptional repressors"/>
    <property type="match status" value="1"/>
</dbReference>
<evidence type="ECO:0000313" key="4">
    <source>
        <dbReference type="Proteomes" id="UP001500340"/>
    </source>
</evidence>
<sequence length="80" mass="8575">MSDCQNCLLGLRPGISAEIRHFGSIDPALKRRLADLGISVGSNITIKRYCPCGGPLMLECSGQLFGIRQKEAAEIKVAVS</sequence>
<keyword evidence="4" id="KW-1185">Reference proteome</keyword>
<proteinExistence type="predicted"/>
<dbReference type="RefSeq" id="WP_251408201.1">
    <property type="nucleotide sequence ID" value="NZ_BAAACX010000007.1"/>
</dbReference>
<dbReference type="Pfam" id="PF04023">
    <property type="entry name" value="FeoA"/>
    <property type="match status" value="1"/>
</dbReference>